<dbReference type="AlphaFoldDB" id="A0A4Q9JVC0"/>
<keyword evidence="4" id="KW-0227">DNA damage</keyword>
<proteinExistence type="predicted"/>
<accession>A0A4Q9JVC0</accession>
<dbReference type="NCBIfam" id="NF006592">
    <property type="entry name" value="PRK09125.1"/>
    <property type="match status" value="1"/>
</dbReference>
<dbReference type="Pfam" id="PF14743">
    <property type="entry name" value="DNA_ligase_OB_2"/>
    <property type="match status" value="1"/>
</dbReference>
<dbReference type="Gene3D" id="3.30.1490.70">
    <property type="match status" value="1"/>
</dbReference>
<dbReference type="GO" id="GO:0006260">
    <property type="term" value="P:DNA replication"/>
    <property type="evidence" value="ECO:0007669"/>
    <property type="project" value="UniProtKB-KW"/>
</dbReference>
<dbReference type="SUPFAM" id="SSF50249">
    <property type="entry name" value="Nucleic acid-binding proteins"/>
    <property type="match status" value="1"/>
</dbReference>
<evidence type="ECO:0000313" key="8">
    <source>
        <dbReference type="EMBL" id="TBR81993.1"/>
    </source>
</evidence>
<feature type="domain" description="ATP-dependent DNA ligase family profile" evidence="7">
    <location>
        <begin position="107"/>
        <end position="199"/>
    </location>
</feature>
<keyword evidence="2 8" id="KW-0436">Ligase</keyword>
<dbReference type="Gene3D" id="2.40.50.140">
    <property type="entry name" value="Nucleic acid-binding proteins"/>
    <property type="match status" value="1"/>
</dbReference>
<comment type="catalytic activity">
    <reaction evidence="6">
        <text>ATP + (deoxyribonucleotide)n-3'-hydroxyl + 5'-phospho-(deoxyribonucleotide)m = (deoxyribonucleotide)n+m + AMP + diphosphate.</text>
        <dbReference type="EC" id="6.5.1.1"/>
    </reaction>
</comment>
<comment type="cofactor">
    <cofactor evidence="1">
        <name>a divalent metal cation</name>
        <dbReference type="ChEBI" id="CHEBI:60240"/>
    </cofactor>
</comment>
<dbReference type="CDD" id="cd07896">
    <property type="entry name" value="Adenylation_kDNA_ligase_like"/>
    <property type="match status" value="1"/>
</dbReference>
<dbReference type="PROSITE" id="PS50160">
    <property type="entry name" value="DNA_LIGASE_A3"/>
    <property type="match status" value="1"/>
</dbReference>
<protein>
    <submittedName>
        <fullName evidence="8">DNA ligase</fullName>
    </submittedName>
</protein>
<dbReference type="PANTHER" id="PTHR47810">
    <property type="entry name" value="DNA LIGASE"/>
    <property type="match status" value="1"/>
</dbReference>
<dbReference type="Proteomes" id="UP000292583">
    <property type="component" value="Unassembled WGS sequence"/>
</dbReference>
<dbReference type="InterPro" id="IPR012310">
    <property type="entry name" value="DNA_ligase_ATP-dep_cent"/>
</dbReference>
<evidence type="ECO:0000256" key="2">
    <source>
        <dbReference type="ARBA" id="ARBA00022598"/>
    </source>
</evidence>
<dbReference type="PANTHER" id="PTHR47810:SF1">
    <property type="entry name" value="DNA LIGASE B"/>
    <property type="match status" value="1"/>
</dbReference>
<dbReference type="PROSITE" id="PS00333">
    <property type="entry name" value="DNA_LIGASE_A2"/>
    <property type="match status" value="1"/>
</dbReference>
<sequence length="278" mass="32582">MRNIALLIFFISFSKAVLLFDTYDEKFFDKEDIKTYVMSEKLDGVRGIWDGRVFKTRKNYPIFVPLFFAQNFPNFALDGELWIQRASFDQISALIRKNEINNTLWEKVTYNVFDVPNACEEFKLKECTLLNRLEVLQEYLKKYPNPYIKIIPQIFIKDKKHLNNFYENIIKNGGEGVIVRKNSMSYENKRSNFSLKLKPFFDDECKVVGYTKGKGKYENKIGALLCELPNTKIIKIGSGLKDNDRENPPKIGSIITYKFNGLTKNSLPRFPIFLRVRE</sequence>
<evidence type="ECO:0000256" key="5">
    <source>
        <dbReference type="ARBA" id="ARBA00023204"/>
    </source>
</evidence>
<dbReference type="Gene3D" id="3.30.470.30">
    <property type="entry name" value="DNA ligase/mRNA capping enzyme"/>
    <property type="match status" value="1"/>
</dbReference>
<keyword evidence="3" id="KW-0235">DNA replication</keyword>
<evidence type="ECO:0000256" key="1">
    <source>
        <dbReference type="ARBA" id="ARBA00001968"/>
    </source>
</evidence>
<organism evidence="8 9">
    <name type="scientific">Campylobacter novaezeelandiae</name>
    <dbReference type="NCBI Taxonomy" id="2267891"/>
    <lineage>
        <taxon>Bacteria</taxon>
        <taxon>Pseudomonadati</taxon>
        <taxon>Campylobacterota</taxon>
        <taxon>Epsilonproteobacteria</taxon>
        <taxon>Campylobacterales</taxon>
        <taxon>Campylobacteraceae</taxon>
        <taxon>Campylobacter</taxon>
    </lineage>
</organism>
<comment type="caution">
    <text evidence="8">The sequence shown here is derived from an EMBL/GenBank/DDBJ whole genome shotgun (WGS) entry which is preliminary data.</text>
</comment>
<name>A0A4Q9JVC0_9BACT</name>
<keyword evidence="9" id="KW-1185">Reference proteome</keyword>
<dbReference type="Pfam" id="PF01068">
    <property type="entry name" value="DNA_ligase_A_M"/>
    <property type="match status" value="1"/>
</dbReference>
<dbReference type="InterPro" id="IPR029319">
    <property type="entry name" value="DNA_ligase_OB"/>
</dbReference>
<evidence type="ECO:0000256" key="3">
    <source>
        <dbReference type="ARBA" id="ARBA00022705"/>
    </source>
</evidence>
<evidence type="ECO:0000259" key="7">
    <source>
        <dbReference type="PROSITE" id="PS50160"/>
    </source>
</evidence>
<evidence type="ECO:0000313" key="9">
    <source>
        <dbReference type="Proteomes" id="UP000292583"/>
    </source>
</evidence>
<dbReference type="InterPro" id="IPR050326">
    <property type="entry name" value="NAD_dep_DNA_ligaseB"/>
</dbReference>
<dbReference type="GO" id="GO:0006281">
    <property type="term" value="P:DNA repair"/>
    <property type="evidence" value="ECO:0007669"/>
    <property type="project" value="UniProtKB-KW"/>
</dbReference>
<keyword evidence="5" id="KW-0234">DNA repair</keyword>
<evidence type="ECO:0000256" key="6">
    <source>
        <dbReference type="ARBA" id="ARBA00034003"/>
    </source>
</evidence>
<dbReference type="GO" id="GO:0005524">
    <property type="term" value="F:ATP binding"/>
    <property type="evidence" value="ECO:0007669"/>
    <property type="project" value="InterPro"/>
</dbReference>
<dbReference type="OrthoDB" id="9767858at2"/>
<dbReference type="CDD" id="cd08041">
    <property type="entry name" value="OBF_kDNA_ligase_like"/>
    <property type="match status" value="1"/>
</dbReference>
<dbReference type="InterPro" id="IPR016059">
    <property type="entry name" value="DNA_ligase_ATP-dep_CS"/>
</dbReference>
<gene>
    <name evidence="8" type="ORF">DU473_01570</name>
</gene>
<dbReference type="InterPro" id="IPR012340">
    <property type="entry name" value="NA-bd_OB-fold"/>
</dbReference>
<reference evidence="8 9" key="1">
    <citation type="submission" date="2018-07" db="EMBL/GenBank/DDBJ databases">
        <title>Campylobacter zealandensis sp. nov., isolated from birds and water in New Zealand.</title>
        <authorList>
            <person name="Wilkinson D.A."/>
            <person name="Biggs P.J."/>
            <person name="French N.P."/>
            <person name="Midwinter A.C."/>
        </authorList>
    </citation>
    <scope>NUCLEOTIDE SEQUENCE [LARGE SCALE GENOMIC DNA]</scope>
    <source>
        <strain evidence="8 9">B423b</strain>
    </source>
</reference>
<evidence type="ECO:0000256" key="4">
    <source>
        <dbReference type="ARBA" id="ARBA00022763"/>
    </source>
</evidence>
<dbReference type="EMBL" id="QPGR01000002">
    <property type="protein sequence ID" value="TBR81993.1"/>
    <property type="molecule type" value="Genomic_DNA"/>
</dbReference>
<dbReference type="SUPFAM" id="SSF56091">
    <property type="entry name" value="DNA ligase/mRNA capping enzyme, catalytic domain"/>
    <property type="match status" value="1"/>
</dbReference>
<dbReference type="GO" id="GO:0003910">
    <property type="term" value="F:DNA ligase (ATP) activity"/>
    <property type="evidence" value="ECO:0007669"/>
    <property type="project" value="UniProtKB-EC"/>
</dbReference>
<dbReference type="RefSeq" id="WP_131164012.1">
    <property type="nucleotide sequence ID" value="NZ_QPGQ01000023.1"/>
</dbReference>
<dbReference type="GO" id="GO:0006310">
    <property type="term" value="P:DNA recombination"/>
    <property type="evidence" value="ECO:0007669"/>
    <property type="project" value="InterPro"/>
</dbReference>